<evidence type="ECO:0000256" key="7">
    <source>
        <dbReference type="ARBA" id="ARBA00023136"/>
    </source>
</evidence>
<evidence type="ECO:0000313" key="10">
    <source>
        <dbReference type="Proteomes" id="UP000194450"/>
    </source>
</evidence>
<evidence type="ECO:0000256" key="4">
    <source>
        <dbReference type="ARBA" id="ARBA00022475"/>
    </source>
</evidence>
<feature type="transmembrane region" description="Helical" evidence="8">
    <location>
        <begin position="57"/>
        <end position="79"/>
    </location>
</feature>
<dbReference type="Gene3D" id="1.20.1530.20">
    <property type="match status" value="1"/>
</dbReference>
<dbReference type="GO" id="GO:0055085">
    <property type="term" value="P:transmembrane transport"/>
    <property type="evidence" value="ECO:0007669"/>
    <property type="project" value="InterPro"/>
</dbReference>
<feature type="transmembrane region" description="Helical" evidence="8">
    <location>
        <begin position="260"/>
        <end position="278"/>
    </location>
</feature>
<evidence type="ECO:0000256" key="1">
    <source>
        <dbReference type="ARBA" id="ARBA00004651"/>
    </source>
</evidence>
<keyword evidence="6 8" id="KW-1133">Transmembrane helix</keyword>
<feature type="transmembrane region" description="Helical" evidence="8">
    <location>
        <begin position="285"/>
        <end position="307"/>
    </location>
</feature>
<organism evidence="9 10">
    <name type="scientific">Pseudidiomarina planktonica</name>
    <dbReference type="NCBI Taxonomy" id="1323738"/>
    <lineage>
        <taxon>Bacteria</taxon>
        <taxon>Pseudomonadati</taxon>
        <taxon>Pseudomonadota</taxon>
        <taxon>Gammaproteobacteria</taxon>
        <taxon>Alteromonadales</taxon>
        <taxon>Idiomarinaceae</taxon>
        <taxon>Pseudidiomarina</taxon>
    </lineage>
</organism>
<gene>
    <name evidence="9" type="ORF">SAMN06297229_2209</name>
</gene>
<keyword evidence="7 8" id="KW-0472">Membrane</keyword>
<evidence type="ECO:0000256" key="5">
    <source>
        <dbReference type="ARBA" id="ARBA00022692"/>
    </source>
</evidence>
<dbReference type="GO" id="GO:0005886">
    <property type="term" value="C:plasma membrane"/>
    <property type="evidence" value="ECO:0007669"/>
    <property type="project" value="UniProtKB-SubCell"/>
</dbReference>
<dbReference type="OrthoDB" id="9786183at2"/>
<evidence type="ECO:0000256" key="3">
    <source>
        <dbReference type="ARBA" id="ARBA00022448"/>
    </source>
</evidence>
<proteinExistence type="inferred from homology"/>
<dbReference type="RefSeq" id="WP_086435341.1">
    <property type="nucleotide sequence ID" value="NZ_FXWH01000003.1"/>
</dbReference>
<evidence type="ECO:0008006" key="11">
    <source>
        <dbReference type="Google" id="ProtNLM"/>
    </source>
</evidence>
<accession>A0A1Y6G1I6</accession>
<evidence type="ECO:0000256" key="8">
    <source>
        <dbReference type="SAM" id="Phobius"/>
    </source>
</evidence>
<feature type="transmembrane region" description="Helical" evidence="8">
    <location>
        <begin position="91"/>
        <end position="109"/>
    </location>
</feature>
<keyword evidence="4" id="KW-1003">Cell membrane</keyword>
<evidence type="ECO:0000313" key="9">
    <source>
        <dbReference type="EMBL" id="SMQ80450.1"/>
    </source>
</evidence>
<evidence type="ECO:0000256" key="6">
    <source>
        <dbReference type="ARBA" id="ARBA00022989"/>
    </source>
</evidence>
<dbReference type="AlphaFoldDB" id="A0A1Y6G1I6"/>
<sequence>MENFVLIAGYLVIGLLLQRSSAFPQNTGQVLNAYVIYVALPALVLQKVPGLEFSSALIIPALLPWLLLAMVMPVILYCARRWQWSRSTTGALLIIVPLGNTSFIGFPMIEAFFGSEGLPIAVLYDQLGSFLGLAVVATIIAAVYSADDAEAGGQRPSAWQITRRILIFPPFIALVAAFALKPFDYPPLADNFINSLALTLVPVIMVAVGFQLKFRLPKGDRSPLVFALAAKLVVMPAVALLLLWPFGFDSLVVQVSLMEAAMPSMISAGALAIMAGLAPTLAAAIIGYGVILCFVTLPLWFALLQWLQG</sequence>
<dbReference type="InterPro" id="IPR038770">
    <property type="entry name" value="Na+/solute_symporter_sf"/>
</dbReference>
<feature type="transmembrane region" description="Helical" evidence="8">
    <location>
        <begin position="165"/>
        <end position="180"/>
    </location>
</feature>
<name>A0A1Y6G1I6_9GAMM</name>
<feature type="transmembrane region" description="Helical" evidence="8">
    <location>
        <begin position="121"/>
        <end position="144"/>
    </location>
</feature>
<feature type="transmembrane region" description="Helical" evidence="8">
    <location>
        <begin position="192"/>
        <end position="212"/>
    </location>
</feature>
<dbReference type="PANTHER" id="PTHR36838:SF1">
    <property type="entry name" value="SLR1864 PROTEIN"/>
    <property type="match status" value="1"/>
</dbReference>
<protein>
    <recommendedName>
        <fullName evidence="11">Malate permease</fullName>
    </recommendedName>
</protein>
<keyword evidence="3" id="KW-0813">Transport</keyword>
<feature type="transmembrane region" description="Helical" evidence="8">
    <location>
        <begin position="224"/>
        <end position="248"/>
    </location>
</feature>
<dbReference type="Pfam" id="PF03547">
    <property type="entry name" value="Mem_trans"/>
    <property type="match status" value="1"/>
</dbReference>
<keyword evidence="5 8" id="KW-0812">Transmembrane</keyword>
<comment type="similarity">
    <text evidence="2">Belongs to the auxin efflux carrier (TC 2.A.69) family.</text>
</comment>
<dbReference type="Proteomes" id="UP000194450">
    <property type="component" value="Unassembled WGS sequence"/>
</dbReference>
<evidence type="ECO:0000256" key="2">
    <source>
        <dbReference type="ARBA" id="ARBA00010145"/>
    </source>
</evidence>
<dbReference type="PANTHER" id="PTHR36838">
    <property type="entry name" value="AUXIN EFFLUX CARRIER FAMILY PROTEIN"/>
    <property type="match status" value="1"/>
</dbReference>
<keyword evidence="10" id="KW-1185">Reference proteome</keyword>
<dbReference type="EMBL" id="FXWH01000003">
    <property type="protein sequence ID" value="SMQ80450.1"/>
    <property type="molecule type" value="Genomic_DNA"/>
</dbReference>
<dbReference type="InterPro" id="IPR004776">
    <property type="entry name" value="Mem_transp_PIN-like"/>
</dbReference>
<comment type="subcellular location">
    <subcellularLocation>
        <location evidence="1">Cell membrane</location>
        <topology evidence="1">Multi-pass membrane protein</topology>
    </subcellularLocation>
</comment>
<reference evidence="10" key="1">
    <citation type="submission" date="2017-04" db="EMBL/GenBank/DDBJ databases">
        <authorList>
            <person name="Varghese N."/>
            <person name="Submissions S."/>
        </authorList>
    </citation>
    <scope>NUCLEOTIDE SEQUENCE [LARGE SCALE GENOMIC DNA]</scope>
</reference>